<comment type="caution">
    <text evidence="7">The sequence shown here is derived from an EMBL/GenBank/DDBJ whole genome shotgun (WGS) entry which is preliminary data.</text>
</comment>
<evidence type="ECO:0000256" key="1">
    <source>
        <dbReference type="ARBA" id="ARBA00022741"/>
    </source>
</evidence>
<dbReference type="PANTHER" id="PTHR40084:SF1">
    <property type="entry name" value="PHOSPHOTRANSFERASE"/>
    <property type="match status" value="1"/>
</dbReference>
<sequence length="987" mass="110269">MVRWADMETVADLHIHSRFSIATGQHADLEHLDLWGRYKGVQILGTGDCTHPAWLAELADKLIPVAEGTYELKPDLALPLKIQGTAWEQVPPVRFLVTGEVSTIYKKRGRVRKVHLLLLLSGLAAAERLSQRLGRLGNVTADGRPTLGLEAKLILELTLEIDPQALVIPAHIWTPWFSVLGAKSGFDSLEECFEEHLPYIYALETGLSSDPPMNWRISGLDRFLLLSNSDAHSPPKVGREANIFLVPPTYPDLTRAIRTKEGFGGTIEFFPQEGKYHLDGHRKCGLRLTPEEAKQLAGRCPRCGKPLTLGVMHRVLDLADREAGAIAPEAKPFQSLIALPEIIGEILQANPGAHKVNLCYFRLLSKLGPELTILRHVPLEELAREGGDLLAYAVGKMRRGEVHIASGYDGVYGEIRLLTAEERRRHQGQKAFWSLPAGQCRRPSESPTFVPLPESAPRTTPAVTTIVGPSAEGDPLLAGLNPQQREVVWHQGPPLLVQAGPGTGKTRALTHRIAYLLKRRGVSPDSILALTFTRQAAAEMVSRLQRLLPDFPGWERLTIKTFHALGQQILTETGQQRGVADEPRRRALLGQVAREAGVGAKLLEKNVIRWKQALLYPDDLANCGGDENLAAYRRYEALLARENLWDYEDLLARPVRLLLRQPDLRDSYQRRFHHLLVDEYQDLNEAQYRLFRVLAGSQAEIVAIGDPDQAIYGFRGARPEYFARFHEDFPQAVRYRFIETYRLPVPVLRAAERLLQVDGVTLEPMVSRQAGDLPVVLLEAGSAAAEARIIAREIENLVGGMSHRTLEDHRLRYREPDQEVGFKEIAVLYRLHRQGDEVERALQEAGIPCQKAREGVGPEWEDLDPAAEKVKLLTLHASKGLEFPYVFIAGCEAGLIPYAPEHGDPGDAAEERRLLYVGLTRARCQVILTRARSRTLWGIKRRTRLSPLVADIAPEKPASGYPSPSVRRRHPVLFTALECRRPQRTGD</sequence>
<dbReference type="GO" id="GO:0004386">
    <property type="term" value="F:helicase activity"/>
    <property type="evidence" value="ECO:0007669"/>
    <property type="project" value="UniProtKB-UniRule"/>
</dbReference>
<dbReference type="Gene3D" id="3.40.50.300">
    <property type="entry name" value="P-loop containing nucleotide triphosphate hydrolases"/>
    <property type="match status" value="3"/>
</dbReference>
<dbReference type="InterPro" id="IPR013986">
    <property type="entry name" value="DExx_box_DNA_helicase_dom_sf"/>
</dbReference>
<proteinExistence type="predicted"/>
<dbReference type="InterPro" id="IPR014016">
    <property type="entry name" value="UvrD-like_ATP-bd"/>
</dbReference>
<dbReference type="GO" id="GO:0016787">
    <property type="term" value="F:hydrolase activity"/>
    <property type="evidence" value="ECO:0007669"/>
    <property type="project" value="UniProtKB-UniRule"/>
</dbReference>
<dbReference type="InterPro" id="IPR014017">
    <property type="entry name" value="DNA_helicase_UvrD-like_C"/>
</dbReference>
<evidence type="ECO:0000256" key="3">
    <source>
        <dbReference type="ARBA" id="ARBA00022806"/>
    </source>
</evidence>
<accession>A0A7C3WRL6</accession>
<name>A0A7C3WRL6_9BACT</name>
<dbReference type="PANTHER" id="PTHR40084">
    <property type="entry name" value="PHOSPHOHYDROLASE, PHP FAMILY"/>
    <property type="match status" value="1"/>
</dbReference>
<keyword evidence="2 5" id="KW-0378">Hydrolase</keyword>
<gene>
    <name evidence="7" type="ORF">ENV62_08280</name>
</gene>
<dbReference type="PROSITE" id="PS51198">
    <property type="entry name" value="UVRD_HELICASE_ATP_BIND"/>
    <property type="match status" value="1"/>
</dbReference>
<dbReference type="CDD" id="cd18807">
    <property type="entry name" value="SF1_C_UvrD"/>
    <property type="match status" value="1"/>
</dbReference>
<dbReference type="AlphaFoldDB" id="A0A7C3WRL6"/>
<dbReference type="Pfam" id="PF13361">
    <property type="entry name" value="UvrD_C"/>
    <property type="match status" value="1"/>
</dbReference>
<dbReference type="SUPFAM" id="SSF89550">
    <property type="entry name" value="PHP domain-like"/>
    <property type="match status" value="1"/>
</dbReference>
<keyword evidence="3 5" id="KW-0347">Helicase</keyword>
<dbReference type="InterPro" id="IPR027417">
    <property type="entry name" value="P-loop_NTPase"/>
</dbReference>
<protein>
    <submittedName>
        <fullName evidence="7">AAA family ATPase</fullName>
    </submittedName>
</protein>
<keyword evidence="1 5" id="KW-0547">Nucleotide-binding</keyword>
<dbReference type="CDD" id="cd19067">
    <property type="entry name" value="PfuEndoQ-like"/>
    <property type="match status" value="1"/>
</dbReference>
<dbReference type="Pfam" id="PF00580">
    <property type="entry name" value="UvrD-helicase"/>
    <property type="match status" value="1"/>
</dbReference>
<dbReference type="CDD" id="cd17932">
    <property type="entry name" value="DEXQc_UvrD"/>
    <property type="match status" value="1"/>
</dbReference>
<feature type="binding site" evidence="5">
    <location>
        <begin position="499"/>
        <end position="506"/>
    </location>
    <ligand>
        <name>ATP</name>
        <dbReference type="ChEBI" id="CHEBI:30616"/>
    </ligand>
</feature>
<reference evidence="7" key="1">
    <citation type="journal article" date="2020" name="mSystems">
        <title>Genome- and Community-Level Interaction Insights into Carbon Utilization and Element Cycling Functions of Hydrothermarchaeota in Hydrothermal Sediment.</title>
        <authorList>
            <person name="Zhou Z."/>
            <person name="Liu Y."/>
            <person name="Xu W."/>
            <person name="Pan J."/>
            <person name="Luo Z.H."/>
            <person name="Li M."/>
        </authorList>
    </citation>
    <scope>NUCLEOTIDE SEQUENCE [LARGE SCALE GENOMIC DNA]</scope>
    <source>
        <strain evidence="7">SpSt-776</strain>
    </source>
</reference>
<feature type="domain" description="UvrD-like helicase ATP-binding" evidence="6">
    <location>
        <begin position="478"/>
        <end position="744"/>
    </location>
</feature>
<dbReference type="GO" id="GO:0005524">
    <property type="term" value="F:ATP binding"/>
    <property type="evidence" value="ECO:0007669"/>
    <property type="project" value="UniProtKB-UniRule"/>
</dbReference>
<evidence type="ECO:0000313" key="7">
    <source>
        <dbReference type="EMBL" id="HGB15214.1"/>
    </source>
</evidence>
<evidence type="ECO:0000256" key="5">
    <source>
        <dbReference type="PROSITE-ProRule" id="PRU00560"/>
    </source>
</evidence>
<evidence type="ECO:0000259" key="6">
    <source>
        <dbReference type="PROSITE" id="PS51198"/>
    </source>
</evidence>
<dbReference type="InterPro" id="IPR016195">
    <property type="entry name" value="Pol/histidinol_Pase-like"/>
</dbReference>
<organism evidence="7">
    <name type="scientific">Desulfobacca acetoxidans</name>
    <dbReference type="NCBI Taxonomy" id="60893"/>
    <lineage>
        <taxon>Bacteria</taxon>
        <taxon>Pseudomonadati</taxon>
        <taxon>Thermodesulfobacteriota</taxon>
        <taxon>Desulfobaccia</taxon>
        <taxon>Desulfobaccales</taxon>
        <taxon>Desulfobaccaceae</taxon>
        <taxon>Desulfobacca</taxon>
    </lineage>
</organism>
<evidence type="ECO:0000256" key="4">
    <source>
        <dbReference type="ARBA" id="ARBA00022840"/>
    </source>
</evidence>
<dbReference type="SUPFAM" id="SSF52540">
    <property type="entry name" value="P-loop containing nucleoside triphosphate hydrolases"/>
    <property type="match status" value="1"/>
</dbReference>
<dbReference type="GO" id="GO:0140097">
    <property type="term" value="F:catalytic activity, acting on DNA"/>
    <property type="evidence" value="ECO:0007669"/>
    <property type="project" value="UniProtKB-ARBA"/>
</dbReference>
<evidence type="ECO:0000256" key="2">
    <source>
        <dbReference type="ARBA" id="ARBA00022801"/>
    </source>
</evidence>
<dbReference type="Gene3D" id="1.10.10.160">
    <property type="match status" value="1"/>
</dbReference>
<keyword evidence="4 5" id="KW-0067">ATP-binding</keyword>
<dbReference type="EMBL" id="DTHB01000053">
    <property type="protein sequence ID" value="HGB15214.1"/>
    <property type="molecule type" value="Genomic_DNA"/>
</dbReference>